<dbReference type="EMBL" id="MTKT01000281">
    <property type="protein sequence ID" value="OWM91424.1"/>
    <property type="molecule type" value="Genomic_DNA"/>
</dbReference>
<evidence type="ECO:0000256" key="1">
    <source>
        <dbReference type="SAM" id="MobiDB-lite"/>
    </source>
</evidence>
<accession>A0A218Y2K0</accession>
<dbReference type="Proteomes" id="UP000197138">
    <property type="component" value="Unassembled WGS sequence"/>
</dbReference>
<protein>
    <submittedName>
        <fullName evidence="2">Uncharacterized protein</fullName>
    </submittedName>
</protein>
<feature type="compositionally biased region" description="Polar residues" evidence="1">
    <location>
        <begin position="9"/>
        <end position="23"/>
    </location>
</feature>
<proteinExistence type="predicted"/>
<evidence type="ECO:0000313" key="3">
    <source>
        <dbReference type="Proteomes" id="UP000197138"/>
    </source>
</evidence>
<comment type="caution">
    <text evidence="2">The sequence shown here is derived from an EMBL/GenBank/DDBJ whole genome shotgun (WGS) entry which is preliminary data.</text>
</comment>
<organism evidence="2 3">
    <name type="scientific">Punica granatum</name>
    <name type="common">Pomegranate</name>
    <dbReference type="NCBI Taxonomy" id="22663"/>
    <lineage>
        <taxon>Eukaryota</taxon>
        <taxon>Viridiplantae</taxon>
        <taxon>Streptophyta</taxon>
        <taxon>Embryophyta</taxon>
        <taxon>Tracheophyta</taxon>
        <taxon>Spermatophyta</taxon>
        <taxon>Magnoliopsida</taxon>
        <taxon>eudicotyledons</taxon>
        <taxon>Gunneridae</taxon>
        <taxon>Pentapetalae</taxon>
        <taxon>rosids</taxon>
        <taxon>malvids</taxon>
        <taxon>Myrtales</taxon>
        <taxon>Lythraceae</taxon>
        <taxon>Punica</taxon>
    </lineage>
</organism>
<name>A0A218Y2K0_PUNGR</name>
<evidence type="ECO:0000313" key="2">
    <source>
        <dbReference type="EMBL" id="OWM91424.1"/>
    </source>
</evidence>
<reference evidence="3" key="1">
    <citation type="journal article" date="2017" name="Plant J.">
        <title>The pomegranate (Punica granatum L.) genome and the genomics of punicalagin biosynthesis.</title>
        <authorList>
            <person name="Qin G."/>
            <person name="Xu C."/>
            <person name="Ming R."/>
            <person name="Tang H."/>
            <person name="Guyot R."/>
            <person name="Kramer E.M."/>
            <person name="Hu Y."/>
            <person name="Yi X."/>
            <person name="Qi Y."/>
            <person name="Xu X."/>
            <person name="Gao Z."/>
            <person name="Pan H."/>
            <person name="Jian J."/>
            <person name="Tian Y."/>
            <person name="Yue Z."/>
            <person name="Xu Y."/>
        </authorList>
    </citation>
    <scope>NUCLEOTIDE SEQUENCE [LARGE SCALE GENOMIC DNA]</scope>
    <source>
        <strain evidence="3">cv. Dabenzi</strain>
    </source>
</reference>
<feature type="region of interest" description="Disordered" evidence="1">
    <location>
        <begin position="1"/>
        <end position="23"/>
    </location>
</feature>
<gene>
    <name evidence="2" type="ORF">CDL15_Pgr017342</name>
</gene>
<sequence length="63" mass="7259">MAQEPAYHDTSTASVSRRNTDQSLPEEEIVLENWVYDCFLAGELHRLVDEEEGVHKRKAREDG</sequence>
<dbReference type="AlphaFoldDB" id="A0A218Y2K0"/>